<comment type="caution">
    <text evidence="2">The sequence shown here is derived from an EMBL/GenBank/DDBJ whole genome shotgun (WGS) entry which is preliminary data.</text>
</comment>
<name>A0A9D2BET8_9BACT</name>
<protein>
    <recommendedName>
        <fullName evidence="4">Lipoprotein</fullName>
    </recommendedName>
</protein>
<evidence type="ECO:0000313" key="3">
    <source>
        <dbReference type="Proteomes" id="UP000886740"/>
    </source>
</evidence>
<reference evidence="2" key="2">
    <citation type="submission" date="2021-04" db="EMBL/GenBank/DDBJ databases">
        <authorList>
            <person name="Gilroy R."/>
        </authorList>
    </citation>
    <scope>NUCLEOTIDE SEQUENCE</scope>
    <source>
        <strain evidence="2">ChiGjej6B6-14162</strain>
    </source>
</reference>
<feature type="chain" id="PRO_5038843970" description="Lipoprotein" evidence="1">
    <location>
        <begin position="20"/>
        <end position="136"/>
    </location>
</feature>
<accession>A0A9D2BET8</accession>
<dbReference type="EMBL" id="DXEL01000001">
    <property type="protein sequence ID" value="HIX73438.1"/>
    <property type="molecule type" value="Genomic_DNA"/>
</dbReference>
<proteinExistence type="predicted"/>
<reference evidence="2" key="1">
    <citation type="journal article" date="2021" name="PeerJ">
        <title>Extensive microbial diversity within the chicken gut microbiome revealed by metagenomics and culture.</title>
        <authorList>
            <person name="Gilroy R."/>
            <person name="Ravi A."/>
            <person name="Getino M."/>
            <person name="Pursley I."/>
            <person name="Horton D.L."/>
            <person name="Alikhan N.F."/>
            <person name="Baker D."/>
            <person name="Gharbi K."/>
            <person name="Hall N."/>
            <person name="Watson M."/>
            <person name="Adriaenssens E.M."/>
            <person name="Foster-Nyarko E."/>
            <person name="Jarju S."/>
            <person name="Secka A."/>
            <person name="Antonio M."/>
            <person name="Oren A."/>
            <person name="Chaudhuri R.R."/>
            <person name="La Ragione R."/>
            <person name="Hildebrand F."/>
            <person name="Pallen M.J."/>
        </authorList>
    </citation>
    <scope>NUCLEOTIDE SEQUENCE</scope>
    <source>
        <strain evidence="2">ChiGjej6B6-14162</strain>
    </source>
</reference>
<organism evidence="2 3">
    <name type="scientific">Candidatus Parabacteroides intestinipullorum</name>
    <dbReference type="NCBI Taxonomy" id="2838723"/>
    <lineage>
        <taxon>Bacteria</taxon>
        <taxon>Pseudomonadati</taxon>
        <taxon>Bacteroidota</taxon>
        <taxon>Bacteroidia</taxon>
        <taxon>Bacteroidales</taxon>
        <taxon>Tannerellaceae</taxon>
        <taxon>Parabacteroides</taxon>
    </lineage>
</organism>
<evidence type="ECO:0008006" key="4">
    <source>
        <dbReference type="Google" id="ProtNLM"/>
    </source>
</evidence>
<dbReference type="Proteomes" id="UP000886740">
    <property type="component" value="Unassembled WGS sequence"/>
</dbReference>
<feature type="signal peptide" evidence="1">
    <location>
        <begin position="1"/>
        <end position="19"/>
    </location>
</feature>
<gene>
    <name evidence="2" type="ORF">H9977_00025</name>
</gene>
<dbReference type="AlphaFoldDB" id="A0A9D2BET8"/>
<sequence>MKKNIQLLLFLLIAGFCLAGCGDDVEEAIVSTTPPLKPYRPGDNFLTDSAFWENEDRDQLFMSWSEESKSFCHFNYETMRLFMGIILGFRNDSIFVRDDVSCESNKIVAYPIRFGEDEVTLYNFNGKKEDTYRPKK</sequence>
<keyword evidence="1" id="KW-0732">Signal</keyword>
<evidence type="ECO:0000313" key="2">
    <source>
        <dbReference type="EMBL" id="HIX73438.1"/>
    </source>
</evidence>
<evidence type="ECO:0000256" key="1">
    <source>
        <dbReference type="SAM" id="SignalP"/>
    </source>
</evidence>